<feature type="transmembrane region" description="Helical" evidence="8">
    <location>
        <begin position="146"/>
        <end position="166"/>
    </location>
</feature>
<dbReference type="GO" id="GO:0005886">
    <property type="term" value="C:plasma membrane"/>
    <property type="evidence" value="ECO:0007669"/>
    <property type="project" value="UniProtKB-SubCell"/>
</dbReference>
<comment type="caution">
    <text evidence="9">The sequence shown here is derived from an EMBL/GenBank/DDBJ whole genome shotgun (WGS) entry which is preliminary data.</text>
</comment>
<evidence type="ECO:0000313" key="10">
    <source>
        <dbReference type="Proteomes" id="UP000185547"/>
    </source>
</evidence>
<dbReference type="Pfam" id="PF03547">
    <property type="entry name" value="Mem_trans"/>
    <property type="match status" value="2"/>
</dbReference>
<evidence type="ECO:0000256" key="4">
    <source>
        <dbReference type="ARBA" id="ARBA00022475"/>
    </source>
</evidence>
<evidence type="ECO:0008006" key="11">
    <source>
        <dbReference type="Google" id="ProtNLM"/>
    </source>
</evidence>
<keyword evidence="5 8" id="KW-0812">Transmembrane</keyword>
<keyword evidence="10" id="KW-1185">Reference proteome</keyword>
<name>A0A9X8WHN8_9CORY</name>
<feature type="transmembrane region" description="Helical" evidence="8">
    <location>
        <begin position="117"/>
        <end position="140"/>
    </location>
</feature>
<feature type="transmembrane region" description="Helical" evidence="8">
    <location>
        <begin position="272"/>
        <end position="291"/>
    </location>
</feature>
<proteinExistence type="inferred from homology"/>
<dbReference type="AlphaFoldDB" id="A0A9X8WHN8"/>
<dbReference type="PANTHER" id="PTHR36838:SF1">
    <property type="entry name" value="SLR1864 PROTEIN"/>
    <property type="match status" value="1"/>
</dbReference>
<feature type="transmembrane region" description="Helical" evidence="8">
    <location>
        <begin position="56"/>
        <end position="77"/>
    </location>
</feature>
<feature type="transmembrane region" description="Helical" evidence="8">
    <location>
        <begin position="243"/>
        <end position="266"/>
    </location>
</feature>
<keyword evidence="7 8" id="KW-0472">Membrane</keyword>
<comment type="similarity">
    <text evidence="2">Belongs to the auxin efflux carrier (TC 2.A.69) family.</text>
</comment>
<evidence type="ECO:0000313" key="9">
    <source>
        <dbReference type="EMBL" id="SIQ20363.1"/>
    </source>
</evidence>
<keyword evidence="4" id="KW-1003">Cell membrane</keyword>
<evidence type="ECO:0000256" key="6">
    <source>
        <dbReference type="ARBA" id="ARBA00022989"/>
    </source>
</evidence>
<feature type="transmembrane region" description="Helical" evidence="8">
    <location>
        <begin position="212"/>
        <end position="231"/>
    </location>
</feature>
<keyword evidence="3" id="KW-0813">Transport</keyword>
<evidence type="ECO:0000256" key="2">
    <source>
        <dbReference type="ARBA" id="ARBA00010145"/>
    </source>
</evidence>
<sequence length="322" mass="33601">MRQIFATFPNATTPSPGDTLTGMLDVLTGFAIIFTVIAAGWWLAHKRVIGPGEQRLQLNRIAFHVATPSLIFSSVAVADTDAFFSPVILVIAVATVVTMLIYWAISALFFRQDAAETMAGAASSSYYNSVNIGLPIATYVLGDATFVVPALVLQMAVLSPIVIAGLDRSSSGVAKSVLSGLTAPVVVAAFAGFAVSAASWTVPEPVLAPLEILGGASIPLILMSFGASLTGEKVLTSHRGPTLTATALKLVGMPAVAWVVATLLGLDGQEMYAALILCALPTAQNVYNYAATYRSGEVICRDTVFLTTFLALPAMLLIAGVF</sequence>
<keyword evidence="6 8" id="KW-1133">Transmembrane helix</keyword>
<evidence type="ECO:0000256" key="3">
    <source>
        <dbReference type="ARBA" id="ARBA00022448"/>
    </source>
</evidence>
<protein>
    <recommendedName>
        <fullName evidence="11">AEC family transporter</fullName>
    </recommendedName>
</protein>
<evidence type="ECO:0000256" key="5">
    <source>
        <dbReference type="ARBA" id="ARBA00022692"/>
    </source>
</evidence>
<evidence type="ECO:0000256" key="7">
    <source>
        <dbReference type="ARBA" id="ARBA00023136"/>
    </source>
</evidence>
<evidence type="ECO:0000256" key="8">
    <source>
        <dbReference type="SAM" id="Phobius"/>
    </source>
</evidence>
<feature type="transmembrane region" description="Helical" evidence="8">
    <location>
        <begin position="178"/>
        <end position="200"/>
    </location>
</feature>
<dbReference type="EMBL" id="FTMH01000008">
    <property type="protein sequence ID" value="SIQ20363.1"/>
    <property type="molecule type" value="Genomic_DNA"/>
</dbReference>
<dbReference type="InterPro" id="IPR004776">
    <property type="entry name" value="Mem_transp_PIN-like"/>
</dbReference>
<evidence type="ECO:0000256" key="1">
    <source>
        <dbReference type="ARBA" id="ARBA00004651"/>
    </source>
</evidence>
<accession>A0A9X8WHN8</accession>
<organism evidence="9 10">
    <name type="scientific">Corynebacterium afermentans</name>
    <dbReference type="NCBI Taxonomy" id="38286"/>
    <lineage>
        <taxon>Bacteria</taxon>
        <taxon>Bacillati</taxon>
        <taxon>Actinomycetota</taxon>
        <taxon>Actinomycetes</taxon>
        <taxon>Mycobacteriales</taxon>
        <taxon>Corynebacteriaceae</taxon>
        <taxon>Corynebacterium</taxon>
    </lineage>
</organism>
<dbReference type="InterPro" id="IPR038770">
    <property type="entry name" value="Na+/solute_symporter_sf"/>
</dbReference>
<feature type="transmembrane region" description="Helical" evidence="8">
    <location>
        <begin position="20"/>
        <end position="44"/>
    </location>
</feature>
<reference evidence="9 10" key="1">
    <citation type="submission" date="2017-01" db="EMBL/GenBank/DDBJ databases">
        <authorList>
            <person name="Varghese N."/>
            <person name="Submissions S."/>
        </authorList>
    </citation>
    <scope>NUCLEOTIDE SEQUENCE [LARGE SCALE GENOMIC DNA]</scope>
    <source>
        <strain evidence="9 10">DSM 44280</strain>
    </source>
</reference>
<feature type="transmembrane region" description="Helical" evidence="8">
    <location>
        <begin position="303"/>
        <end position="321"/>
    </location>
</feature>
<dbReference type="Gene3D" id="1.20.1530.20">
    <property type="match status" value="1"/>
</dbReference>
<dbReference type="GO" id="GO:0055085">
    <property type="term" value="P:transmembrane transport"/>
    <property type="evidence" value="ECO:0007669"/>
    <property type="project" value="InterPro"/>
</dbReference>
<dbReference type="Proteomes" id="UP000185547">
    <property type="component" value="Unassembled WGS sequence"/>
</dbReference>
<feature type="transmembrane region" description="Helical" evidence="8">
    <location>
        <begin position="83"/>
        <end position="105"/>
    </location>
</feature>
<gene>
    <name evidence="9" type="ORF">SAMN05421802_10876</name>
</gene>
<comment type="subcellular location">
    <subcellularLocation>
        <location evidence="1">Cell membrane</location>
        <topology evidence="1">Multi-pass membrane protein</topology>
    </subcellularLocation>
</comment>
<dbReference type="PANTHER" id="PTHR36838">
    <property type="entry name" value="AUXIN EFFLUX CARRIER FAMILY PROTEIN"/>
    <property type="match status" value="1"/>
</dbReference>